<gene>
    <name evidence="2" type="ORF">Gocc_0998</name>
</gene>
<dbReference type="GO" id="GO:0016829">
    <property type="term" value="F:lyase activity"/>
    <property type="evidence" value="ECO:0007669"/>
    <property type="project" value="UniProtKB-KW"/>
</dbReference>
<keyword evidence="2" id="KW-0456">Lyase</keyword>
<keyword evidence="3" id="KW-1185">Reference proteome</keyword>
<organism evidence="2 3">
    <name type="scientific">Gaiella occulta</name>
    <dbReference type="NCBI Taxonomy" id="1002870"/>
    <lineage>
        <taxon>Bacteria</taxon>
        <taxon>Bacillati</taxon>
        <taxon>Actinomycetota</taxon>
        <taxon>Thermoleophilia</taxon>
        <taxon>Gaiellales</taxon>
        <taxon>Gaiellaceae</taxon>
        <taxon>Gaiella</taxon>
    </lineage>
</organism>
<name>A0A7M2YYN9_9ACTN</name>
<sequence>MTFEQARAQFPVLERIAYLNAGTFGPIARATHAAVAAELERDLREGRSGTPYFGRAMEMRAHVRAAVAALIGAEPGQVALTSSTTDGCNIVVAGIGLGAGDEVVTTSDEHFGLLGALGASGARVVVVEPDPERIAAAVTPRTRLLALSQVLWTTGRLLPVRELRAATGVPVLVDGAQSVGAVPVDVDGIDFLTVSGQKWLCGPDTTGALFVARPDELRVASPSYFSQVAYAPDGSFTAREGAARFEPNWWPAASLAGLLAAVGTRPAWAFDRAAATAERCRSLLAEHVEVIVPEERATLVAFRPVEEAAALVERLFAAGVHVREIPRSGLVRVSCGWWTSDGDLDRLVSELAR</sequence>
<dbReference type="InterPro" id="IPR015422">
    <property type="entry name" value="PyrdxlP-dep_Trfase_small"/>
</dbReference>
<proteinExistence type="predicted"/>
<dbReference type="Gene3D" id="3.40.640.10">
    <property type="entry name" value="Type I PLP-dependent aspartate aminotransferase-like (Major domain)"/>
    <property type="match status" value="1"/>
</dbReference>
<feature type="domain" description="Aminotransferase class V" evidence="1">
    <location>
        <begin position="54"/>
        <end position="224"/>
    </location>
</feature>
<dbReference type="SUPFAM" id="SSF53383">
    <property type="entry name" value="PLP-dependent transferases"/>
    <property type="match status" value="1"/>
</dbReference>
<dbReference type="PANTHER" id="PTHR43586">
    <property type="entry name" value="CYSTEINE DESULFURASE"/>
    <property type="match status" value="1"/>
</dbReference>
<comment type="caution">
    <text evidence="2">The sequence shown here is derived from an EMBL/GenBank/DDBJ whole genome shotgun (WGS) entry which is preliminary data.</text>
</comment>
<accession>A0A7M2YYN9</accession>
<reference evidence="2 3" key="1">
    <citation type="submission" date="2018-07" db="EMBL/GenBank/DDBJ databases">
        <title>High-quality-draft genome sequence of Gaiella occulta.</title>
        <authorList>
            <person name="Severino R."/>
            <person name="Froufe H.J.C."/>
            <person name="Rainey F.A."/>
            <person name="Barroso C."/>
            <person name="Albuquerque L."/>
            <person name="Lobo-Da-Cunha A."/>
            <person name="Da Costa M.S."/>
            <person name="Egas C."/>
        </authorList>
    </citation>
    <scope>NUCLEOTIDE SEQUENCE [LARGE SCALE GENOMIC DNA]</scope>
    <source>
        <strain evidence="2 3">F2-233</strain>
    </source>
</reference>
<dbReference type="AlphaFoldDB" id="A0A7M2YYN9"/>
<protein>
    <submittedName>
        <fullName evidence="2">Selenocysteine lyase</fullName>
    </submittedName>
</protein>
<dbReference type="PANTHER" id="PTHR43586:SF4">
    <property type="entry name" value="ISOPENICILLIN N EPIMERASE"/>
    <property type="match status" value="1"/>
</dbReference>
<dbReference type="Gene3D" id="3.90.1150.10">
    <property type="entry name" value="Aspartate Aminotransferase, domain 1"/>
    <property type="match status" value="1"/>
</dbReference>
<dbReference type="InterPro" id="IPR015421">
    <property type="entry name" value="PyrdxlP-dep_Trfase_major"/>
</dbReference>
<evidence type="ECO:0000259" key="1">
    <source>
        <dbReference type="Pfam" id="PF00266"/>
    </source>
</evidence>
<dbReference type="Proteomes" id="UP000254134">
    <property type="component" value="Unassembled WGS sequence"/>
</dbReference>
<evidence type="ECO:0000313" key="3">
    <source>
        <dbReference type="Proteomes" id="UP000254134"/>
    </source>
</evidence>
<dbReference type="InterPro" id="IPR000192">
    <property type="entry name" value="Aminotrans_V_dom"/>
</dbReference>
<reference evidence="3" key="2">
    <citation type="journal article" date="2019" name="MicrobiologyOpen">
        <title>High-quality draft genome sequence of Gaiella occulta isolated from a 150 meter deep mineral water borehole and comparison with the genome sequences of other deep-branching lineages of the phylum Actinobacteria.</title>
        <authorList>
            <person name="Severino R."/>
            <person name="Froufe H.J.C."/>
            <person name="Barroso C."/>
            <person name="Albuquerque L."/>
            <person name="Lobo-da-Cunha A."/>
            <person name="da Costa M.S."/>
            <person name="Egas C."/>
        </authorList>
    </citation>
    <scope>NUCLEOTIDE SEQUENCE [LARGE SCALE GENOMIC DNA]</scope>
    <source>
        <strain evidence="3">F2-233</strain>
    </source>
</reference>
<dbReference type="RefSeq" id="WP_181813380.1">
    <property type="nucleotide sequence ID" value="NZ_QQZY01000002.1"/>
</dbReference>
<dbReference type="InterPro" id="IPR015424">
    <property type="entry name" value="PyrdxlP-dep_Trfase"/>
</dbReference>
<evidence type="ECO:0000313" key="2">
    <source>
        <dbReference type="EMBL" id="RDI75200.1"/>
    </source>
</evidence>
<dbReference type="EMBL" id="QQZY01000002">
    <property type="protein sequence ID" value="RDI75200.1"/>
    <property type="molecule type" value="Genomic_DNA"/>
</dbReference>
<dbReference type="Pfam" id="PF00266">
    <property type="entry name" value="Aminotran_5"/>
    <property type="match status" value="1"/>
</dbReference>